<feature type="region of interest" description="Disordered" evidence="1">
    <location>
        <begin position="315"/>
        <end position="334"/>
    </location>
</feature>
<proteinExistence type="predicted"/>
<dbReference type="Proteomes" id="UP000322873">
    <property type="component" value="Unassembled WGS sequence"/>
</dbReference>
<evidence type="ECO:0000313" key="2">
    <source>
        <dbReference type="EMBL" id="KAA8575518.1"/>
    </source>
</evidence>
<dbReference type="EMBL" id="VICG01000002">
    <property type="protein sequence ID" value="KAA8575518.1"/>
    <property type="molecule type" value="Genomic_DNA"/>
</dbReference>
<feature type="region of interest" description="Disordered" evidence="1">
    <location>
        <begin position="339"/>
        <end position="371"/>
    </location>
</feature>
<reference evidence="2 3" key="1">
    <citation type="submission" date="2019-06" db="EMBL/GenBank/DDBJ databases">
        <title>Genome Sequence of the Brown Rot Fungal Pathogen Monilinia fructicola.</title>
        <authorList>
            <person name="De Miccolis Angelini R.M."/>
            <person name="Landi L."/>
            <person name="Abate D."/>
            <person name="Pollastro S."/>
            <person name="Romanazzi G."/>
            <person name="Faretra F."/>
        </authorList>
    </citation>
    <scope>NUCLEOTIDE SEQUENCE [LARGE SCALE GENOMIC DNA]</scope>
    <source>
        <strain evidence="2 3">Mfrc123</strain>
    </source>
</reference>
<organism evidence="2 3">
    <name type="scientific">Monilinia fructicola</name>
    <name type="common">Brown rot fungus</name>
    <name type="synonym">Ciboria fructicola</name>
    <dbReference type="NCBI Taxonomy" id="38448"/>
    <lineage>
        <taxon>Eukaryota</taxon>
        <taxon>Fungi</taxon>
        <taxon>Dikarya</taxon>
        <taxon>Ascomycota</taxon>
        <taxon>Pezizomycotina</taxon>
        <taxon>Leotiomycetes</taxon>
        <taxon>Helotiales</taxon>
        <taxon>Sclerotiniaceae</taxon>
        <taxon>Monilinia</taxon>
    </lineage>
</organism>
<feature type="region of interest" description="Disordered" evidence="1">
    <location>
        <begin position="226"/>
        <end position="258"/>
    </location>
</feature>
<dbReference type="OrthoDB" id="4157036at2759"/>
<keyword evidence="3" id="KW-1185">Reference proteome</keyword>
<feature type="compositionally biased region" description="Polar residues" evidence="1">
    <location>
        <begin position="479"/>
        <end position="499"/>
    </location>
</feature>
<protein>
    <submittedName>
        <fullName evidence="2">Uncharacterized protein</fullName>
    </submittedName>
</protein>
<dbReference type="VEuPathDB" id="FungiDB:MFRU_002g00350"/>
<feature type="compositionally biased region" description="Pro residues" evidence="1">
    <location>
        <begin position="229"/>
        <end position="241"/>
    </location>
</feature>
<feature type="compositionally biased region" description="Basic and acidic residues" evidence="1">
    <location>
        <begin position="500"/>
        <end position="509"/>
    </location>
</feature>
<dbReference type="AlphaFoldDB" id="A0A5M9K143"/>
<name>A0A5M9K143_MONFR</name>
<gene>
    <name evidence="2" type="ORF">EYC84_004667</name>
</gene>
<sequence>MDIITVVHASSSSQTGARNPLLPRTTSPQAVPAKNIRRKGSFIRPTDSSEESPLSSNNSIFEALLFSNSNSEDSTYKCDTLSSSKQAVSELSTHNNENMRQPSISTRSEPTTITEFLYGHGTVLDTITEQKSYGTIRSIARTKSADNISTTRSIARTKSADDLSTTPLLGHRDSFILAKDCPRRQQSFSLDDIWNIKDSYHDACAMIDQAARRRLSIHEVYAKPKEPLLAPPERPDTPPGCPSWTEAQRPGPRQHLTPPHTRLQRLLRMPSSGLTLSPAPSRSFFTGRVVSAPGLTRLPPRFRVPKSVYSAIETHPFSSAPTQKPDSESPIEAPRPIPAPIPTENPRTCSIPSVPPITAPTSKVKGKSKSKLVRFTPSATARDSEMVNLQHAMEATSSTAFHPLVDTFYDHHPLPSLKSKCPHRKGRRQIIKDVNHRFSAPMTAHNVPCHNNYLPLSSIPSVPRLTLSPIIRGIRHPDNSSNSLHVPPQSLSRTSTSLDVNDRDPDHRISISPSLLSDINAEYPPQSSDIDLGIIDLENEHGASQSGRTRNGTPLASRPASACTSVNTSGGNDYLMSGALHVPEPESPGRQAVHVPILTGARMLDLAARPYSRVDGLGMSSGFANGIGDGVSNYDENFDRGRLARRVDTEEPFCWKCKLVGAKRKVENWVERGGEWACFVCCGGAEEGWEQGCAQGQGERHVGLVSEGEVGRRRRDVLGAVPGVGI</sequence>
<evidence type="ECO:0000313" key="3">
    <source>
        <dbReference type="Proteomes" id="UP000322873"/>
    </source>
</evidence>
<feature type="compositionally biased region" description="Polar residues" evidence="1">
    <location>
        <begin position="8"/>
        <end position="17"/>
    </location>
</feature>
<feature type="region of interest" description="Disordered" evidence="1">
    <location>
        <begin position="476"/>
        <end position="511"/>
    </location>
</feature>
<accession>A0A5M9K143</accession>
<feature type="region of interest" description="Disordered" evidence="1">
    <location>
        <begin position="541"/>
        <end position="564"/>
    </location>
</feature>
<evidence type="ECO:0000256" key="1">
    <source>
        <dbReference type="SAM" id="MobiDB-lite"/>
    </source>
</evidence>
<feature type="compositionally biased region" description="Polar residues" evidence="1">
    <location>
        <begin position="542"/>
        <end position="554"/>
    </location>
</feature>
<comment type="caution">
    <text evidence="2">The sequence shown here is derived from an EMBL/GenBank/DDBJ whole genome shotgun (WGS) entry which is preliminary data.</text>
</comment>
<feature type="region of interest" description="Disordered" evidence="1">
    <location>
        <begin position="8"/>
        <end position="55"/>
    </location>
</feature>